<reference evidence="1" key="1">
    <citation type="journal article" date="2020" name="Nature">
        <title>Giant virus diversity and host interactions through global metagenomics.</title>
        <authorList>
            <person name="Schulz F."/>
            <person name="Roux S."/>
            <person name="Paez-Espino D."/>
            <person name="Jungbluth S."/>
            <person name="Walsh D.A."/>
            <person name="Denef V.J."/>
            <person name="McMahon K.D."/>
            <person name="Konstantinidis K.T."/>
            <person name="Eloe-Fadrosh E.A."/>
            <person name="Kyrpides N.C."/>
            <person name="Woyke T."/>
        </authorList>
    </citation>
    <scope>NUCLEOTIDE SEQUENCE</scope>
    <source>
        <strain evidence="1">GVMAG-S-3300011013-78</strain>
    </source>
</reference>
<evidence type="ECO:0000313" key="1">
    <source>
        <dbReference type="EMBL" id="QHU16414.1"/>
    </source>
</evidence>
<dbReference type="AlphaFoldDB" id="A0A6C0KJB3"/>
<accession>A0A6C0KJB3</accession>
<dbReference type="EMBL" id="MN740881">
    <property type="protein sequence ID" value="QHU16414.1"/>
    <property type="molecule type" value="Genomic_DNA"/>
</dbReference>
<name>A0A6C0KJB3_9ZZZZ</name>
<proteinExistence type="predicted"/>
<sequence length="52" mass="6564">MGQVITRIKIIHDEKKERKMYKNIDKQKQEIWREKQYVIDKKIERDLIDNYN</sequence>
<protein>
    <submittedName>
        <fullName evidence="1">Uncharacterized protein</fullName>
    </submittedName>
</protein>
<organism evidence="1">
    <name type="scientific">viral metagenome</name>
    <dbReference type="NCBI Taxonomy" id="1070528"/>
    <lineage>
        <taxon>unclassified sequences</taxon>
        <taxon>metagenomes</taxon>
        <taxon>organismal metagenomes</taxon>
    </lineage>
</organism>